<dbReference type="InterPro" id="IPR018321">
    <property type="entry name" value="Glucosamine6P_isomerase_CS"/>
</dbReference>
<name>A0A161QEN1_9BACL</name>
<dbReference type="EC" id="3.5.99.6" evidence="4"/>
<evidence type="ECO:0000256" key="2">
    <source>
        <dbReference type="ARBA" id="ARBA00022801"/>
    </source>
</evidence>
<reference evidence="6 8" key="1">
    <citation type="submission" date="2016-02" db="EMBL/GenBank/DDBJ databases">
        <title>Draft genome sequence of Acidibacillus ferrooxidans SLC66.</title>
        <authorList>
            <person name="Oliveira G."/>
            <person name="Nancucheo I."/>
            <person name="Dall'Agnol H."/>
            <person name="Johnson B."/>
            <person name="Oliveira R."/>
            <person name="Nunes G.L."/>
            <person name="Tzotzos G."/>
            <person name="Orellana S.C."/>
            <person name="Salim A.C."/>
            <person name="Araujo F.M."/>
        </authorList>
    </citation>
    <scope>NUCLEOTIDE SEQUENCE [LARGE SCALE GENOMIC DNA]</scope>
    <source>
        <strain evidence="6 8">SLC66</strain>
    </source>
</reference>
<keyword evidence="3 4" id="KW-0119">Carbohydrate metabolism</keyword>
<dbReference type="PANTHER" id="PTHR11280">
    <property type="entry name" value="GLUCOSAMINE-6-PHOSPHATE ISOMERASE"/>
    <property type="match status" value="1"/>
</dbReference>
<proteinExistence type="inferred from homology"/>
<dbReference type="FunFam" id="3.40.50.1360:FF:000003">
    <property type="entry name" value="Glucosamine-6-phosphate deaminase"/>
    <property type="match status" value="1"/>
</dbReference>
<dbReference type="RefSeq" id="WP_067566049.1">
    <property type="nucleotide sequence ID" value="NZ_LSUQ01000044.1"/>
</dbReference>
<keyword evidence="9" id="KW-1185">Reference proteome</keyword>
<comment type="catalytic activity">
    <reaction evidence="1 4">
        <text>alpha-D-glucosamine 6-phosphate + H2O = beta-D-fructose 6-phosphate + NH4(+)</text>
        <dbReference type="Rhea" id="RHEA:12172"/>
        <dbReference type="ChEBI" id="CHEBI:15377"/>
        <dbReference type="ChEBI" id="CHEBI:28938"/>
        <dbReference type="ChEBI" id="CHEBI:57634"/>
        <dbReference type="ChEBI" id="CHEBI:75989"/>
        <dbReference type="EC" id="3.5.99.6"/>
    </reaction>
</comment>
<dbReference type="HAMAP" id="MF_01241">
    <property type="entry name" value="GlcN6P_deamin"/>
    <property type="match status" value="1"/>
</dbReference>
<dbReference type="GO" id="GO:0006046">
    <property type="term" value="P:N-acetylglucosamine catabolic process"/>
    <property type="evidence" value="ECO:0007669"/>
    <property type="project" value="UniProtKB-UniRule"/>
</dbReference>
<feature type="active site" description="Proton acceptor; for enolization step" evidence="4">
    <location>
        <position position="66"/>
    </location>
</feature>
<evidence type="ECO:0000259" key="5">
    <source>
        <dbReference type="Pfam" id="PF01182"/>
    </source>
</evidence>
<keyword evidence="2 4" id="KW-0378">Hydrolase</keyword>
<evidence type="ECO:0000313" key="7">
    <source>
        <dbReference type="EMBL" id="OPG17407.1"/>
    </source>
</evidence>
<dbReference type="GO" id="GO:0006043">
    <property type="term" value="P:glucosamine catabolic process"/>
    <property type="evidence" value="ECO:0007669"/>
    <property type="project" value="TreeGrafter"/>
</dbReference>
<sequence length="241" mass="26757">MNIRVFENPQLAAVYAAALVEQVIQSIRNPVLGLATGSTPIPLYESLVSFHRQGLSFAHVTALNLDEYVGLSADHPQSYHFFMNEHLFRHVDLPEEKRFLPNGAAPDLALECERYDQIIREHPIDLQILGIGLNGHIGFNEPDVALKANTHVVTLARDTIEANARFFGEQERVPTEAITMGLQPILMAKKVLLLAFGREKADAVVNAVRGDVRTYSPASILQVHPNVTFILDREAAYVLEA</sequence>
<feature type="active site" description="For ring-opening step" evidence="4">
    <location>
        <position position="134"/>
    </location>
</feature>
<dbReference type="Proteomes" id="UP000077421">
    <property type="component" value="Unassembled WGS sequence"/>
</dbReference>
<dbReference type="GO" id="GO:0004342">
    <property type="term" value="F:glucosamine-6-phosphate deaminase activity"/>
    <property type="evidence" value="ECO:0007669"/>
    <property type="project" value="UniProtKB-UniRule"/>
</dbReference>
<dbReference type="GO" id="GO:0019262">
    <property type="term" value="P:N-acetylneuraminate catabolic process"/>
    <property type="evidence" value="ECO:0007669"/>
    <property type="project" value="UniProtKB-UniRule"/>
</dbReference>
<dbReference type="Pfam" id="PF01182">
    <property type="entry name" value="Glucosamine_iso"/>
    <property type="match status" value="1"/>
</dbReference>
<dbReference type="GO" id="GO:0005975">
    <property type="term" value="P:carbohydrate metabolic process"/>
    <property type="evidence" value="ECO:0007669"/>
    <property type="project" value="InterPro"/>
</dbReference>
<evidence type="ECO:0000313" key="6">
    <source>
        <dbReference type="EMBL" id="OAG93234.1"/>
    </source>
</evidence>
<evidence type="ECO:0000313" key="9">
    <source>
        <dbReference type="Proteomes" id="UP000190229"/>
    </source>
</evidence>
<reference evidence="7 9" key="2">
    <citation type="submission" date="2017-02" db="EMBL/GenBank/DDBJ databases">
        <title>Draft genome of Acidibacillus ferrooxidans Huett2.</title>
        <authorList>
            <person name="Schopf S."/>
        </authorList>
    </citation>
    <scope>NUCLEOTIDE SEQUENCE [LARGE SCALE GENOMIC DNA]</scope>
    <source>
        <strain evidence="7 9">Huett2</strain>
    </source>
</reference>
<feature type="active site" description="Proton acceptor; for ring-opening step" evidence="4">
    <location>
        <position position="136"/>
    </location>
</feature>
<dbReference type="InterPro" id="IPR004547">
    <property type="entry name" value="Glucosamine6P_isomerase"/>
</dbReference>
<organism evidence="7 9">
    <name type="scientific">Ferroacidibacillus organovorans</name>
    <dbReference type="NCBI Taxonomy" id="1765683"/>
    <lineage>
        <taxon>Bacteria</taxon>
        <taxon>Bacillati</taxon>
        <taxon>Bacillota</taxon>
        <taxon>Bacilli</taxon>
        <taxon>Bacillales</taxon>
        <taxon>Alicyclobacillaceae</taxon>
        <taxon>Ferroacidibacillus</taxon>
    </lineage>
</organism>
<accession>A0A161QEN1</accession>
<dbReference type="PANTHER" id="PTHR11280:SF5">
    <property type="entry name" value="GLUCOSAMINE-6-PHOSPHATE ISOMERASE"/>
    <property type="match status" value="1"/>
</dbReference>
<evidence type="ECO:0000313" key="8">
    <source>
        <dbReference type="Proteomes" id="UP000077421"/>
    </source>
</evidence>
<evidence type="ECO:0000256" key="1">
    <source>
        <dbReference type="ARBA" id="ARBA00000644"/>
    </source>
</evidence>
<dbReference type="CDD" id="cd01399">
    <property type="entry name" value="GlcN6P_deaminase"/>
    <property type="match status" value="1"/>
</dbReference>
<evidence type="ECO:0000256" key="3">
    <source>
        <dbReference type="ARBA" id="ARBA00023277"/>
    </source>
</evidence>
<dbReference type="Proteomes" id="UP000190229">
    <property type="component" value="Unassembled WGS sequence"/>
</dbReference>
<comment type="caution">
    <text evidence="4">Lacks conserved residue(s) required for the propagation of feature annotation.</text>
</comment>
<dbReference type="EMBL" id="MWPS01000003">
    <property type="protein sequence ID" value="OPG17407.1"/>
    <property type="molecule type" value="Genomic_DNA"/>
</dbReference>
<feature type="active site" description="For ring-opening step" evidence="4">
    <location>
        <position position="141"/>
    </location>
</feature>
<gene>
    <name evidence="4" type="primary">nagB</name>
    <name evidence="6" type="ORF">AYW79_11660</name>
    <name evidence="7" type="ORF">B2M26_01335</name>
</gene>
<dbReference type="NCBIfam" id="TIGR00502">
    <property type="entry name" value="nagB"/>
    <property type="match status" value="1"/>
</dbReference>
<comment type="function">
    <text evidence="4">Catalyzes the reversible isomerization-deamination of glucosamine 6-phosphate (GlcN6P) to form fructose 6-phosphate (Fru6P) and ammonium ion.</text>
</comment>
<dbReference type="Gene3D" id="3.40.50.1360">
    <property type="match status" value="1"/>
</dbReference>
<dbReference type="GO" id="GO:0042802">
    <property type="term" value="F:identical protein binding"/>
    <property type="evidence" value="ECO:0007669"/>
    <property type="project" value="TreeGrafter"/>
</dbReference>
<dbReference type="EMBL" id="LSUQ01000044">
    <property type="protein sequence ID" value="OAG93234.1"/>
    <property type="molecule type" value="Genomic_DNA"/>
</dbReference>
<protein>
    <recommendedName>
        <fullName evidence="4">Glucosamine-6-phosphate deaminase</fullName>
        <ecNumber evidence="4">3.5.99.6</ecNumber>
    </recommendedName>
    <alternativeName>
        <fullName evidence="4">GlcN6P deaminase</fullName>
        <shortName evidence="4">GNPDA</shortName>
    </alternativeName>
    <alternativeName>
        <fullName evidence="4">Glucosamine-6-phosphate isomerase</fullName>
    </alternativeName>
</protein>
<dbReference type="UniPathway" id="UPA00629">
    <property type="reaction ID" value="UER00684"/>
</dbReference>
<feature type="domain" description="Glucosamine/galactosamine-6-phosphate isomerase" evidence="5">
    <location>
        <begin position="13"/>
        <end position="222"/>
    </location>
</feature>
<evidence type="ECO:0000256" key="4">
    <source>
        <dbReference type="HAMAP-Rule" id="MF_01241"/>
    </source>
</evidence>
<comment type="caution">
    <text evidence="7">The sequence shown here is derived from an EMBL/GenBank/DDBJ whole genome shotgun (WGS) entry which is preliminary data.</text>
</comment>
<dbReference type="PROSITE" id="PS01161">
    <property type="entry name" value="GLC_GALNAC_ISOMERASE"/>
    <property type="match status" value="1"/>
</dbReference>
<dbReference type="InterPro" id="IPR037171">
    <property type="entry name" value="NagB/RpiA_transferase-like"/>
</dbReference>
<dbReference type="GO" id="GO:0005737">
    <property type="term" value="C:cytoplasm"/>
    <property type="evidence" value="ECO:0007669"/>
    <property type="project" value="TreeGrafter"/>
</dbReference>
<comment type="pathway">
    <text evidence="4">Amino-sugar metabolism; N-acetylneuraminate degradation; D-fructose 6-phosphate from N-acetylneuraminate: step 5/5.</text>
</comment>
<dbReference type="AlphaFoldDB" id="A0A161QEN1"/>
<dbReference type="STRING" id="1765683.B2M26_01335"/>
<comment type="similarity">
    <text evidence="4">Belongs to the glucosamine/galactosamine-6-phosphate isomerase family. NagB subfamily.</text>
</comment>
<dbReference type="SUPFAM" id="SSF100950">
    <property type="entry name" value="NagB/RpiA/CoA transferase-like"/>
    <property type="match status" value="1"/>
</dbReference>
<dbReference type="InterPro" id="IPR006148">
    <property type="entry name" value="Glc/Gal-6P_isomerase"/>
</dbReference>